<organism evidence="1 2">
    <name type="scientific">Noviherbaspirillum cavernae</name>
    <dbReference type="NCBI Taxonomy" id="2320862"/>
    <lineage>
        <taxon>Bacteria</taxon>
        <taxon>Pseudomonadati</taxon>
        <taxon>Pseudomonadota</taxon>
        <taxon>Betaproteobacteria</taxon>
        <taxon>Burkholderiales</taxon>
        <taxon>Oxalobacteraceae</taxon>
        <taxon>Noviherbaspirillum</taxon>
    </lineage>
</organism>
<reference evidence="1 2" key="1">
    <citation type="submission" date="2018-09" db="EMBL/GenBank/DDBJ databases">
        <authorList>
            <person name="Zhu H."/>
        </authorList>
    </citation>
    <scope>NUCLEOTIDE SEQUENCE [LARGE SCALE GENOMIC DNA]</scope>
    <source>
        <strain evidence="1 2">K2R10-39</strain>
    </source>
</reference>
<dbReference type="Proteomes" id="UP000285190">
    <property type="component" value="Unassembled WGS sequence"/>
</dbReference>
<evidence type="ECO:0000313" key="2">
    <source>
        <dbReference type="Proteomes" id="UP000285190"/>
    </source>
</evidence>
<keyword evidence="2" id="KW-1185">Reference proteome</keyword>
<evidence type="ECO:0000313" key="1">
    <source>
        <dbReference type="EMBL" id="RJG06240.1"/>
    </source>
</evidence>
<accession>A0A418X1B6</accession>
<name>A0A418X1B6_9BURK</name>
<gene>
    <name evidence="1" type="ORF">D3870_09650</name>
</gene>
<sequence>MKYYSPTTRGFYDDDIHGTRTLRIIDPSWVCPQIEQVDTDPDTGFTLDRYMIDDPDAVPRTIEVPNPECKIPSDAREVEDENYRALMAAQGVQPDGQPSATIQPSESGHPVAVFPPPETVEQTRARALVGIRRNRAPLLDALNGIASRAARAGDAATAEASDAAAQKLLNITVLPAFLAATVYDEMYAAIMDEYRAIADDAPASVKSAFIEVLA</sequence>
<comment type="caution">
    <text evidence="1">The sequence shown here is derived from an EMBL/GenBank/DDBJ whole genome shotgun (WGS) entry which is preliminary data.</text>
</comment>
<dbReference type="EMBL" id="QYUN01000002">
    <property type="protein sequence ID" value="RJG06240.1"/>
    <property type="molecule type" value="Genomic_DNA"/>
</dbReference>
<protein>
    <submittedName>
        <fullName evidence="1">Uncharacterized protein</fullName>
    </submittedName>
</protein>
<dbReference type="AlphaFoldDB" id="A0A418X1B6"/>
<proteinExistence type="predicted"/>